<evidence type="ECO:0000256" key="1">
    <source>
        <dbReference type="ARBA" id="ARBA00023125"/>
    </source>
</evidence>
<gene>
    <name evidence="5" type="ORF">OB959_08550</name>
</gene>
<reference evidence="5" key="1">
    <citation type="submission" date="2023-08" db="EMBL/GenBank/DDBJ databases">
        <title>WGS of Aeromonas isolates.</title>
        <authorList>
            <person name="Lee H."/>
        </authorList>
    </citation>
    <scope>NUCLEOTIDE SEQUENCE</scope>
    <source>
        <strain evidence="5">SL22</strain>
    </source>
</reference>
<dbReference type="SUPFAM" id="SSF46894">
    <property type="entry name" value="C-terminal effector domain of the bipartite response regulators"/>
    <property type="match status" value="1"/>
</dbReference>
<dbReference type="GO" id="GO:0003677">
    <property type="term" value="F:DNA binding"/>
    <property type="evidence" value="ECO:0007669"/>
    <property type="project" value="UniProtKB-UniRule"/>
</dbReference>
<dbReference type="GO" id="GO:0000160">
    <property type="term" value="P:phosphorelay signal transduction system"/>
    <property type="evidence" value="ECO:0007669"/>
    <property type="project" value="InterPro"/>
</dbReference>
<proteinExistence type="predicted"/>
<dbReference type="EMBL" id="JAOPLV010000003">
    <property type="protein sequence ID" value="MDM5139848.1"/>
    <property type="molecule type" value="Genomic_DNA"/>
</dbReference>
<keyword evidence="3" id="KW-1133">Transmembrane helix</keyword>
<dbReference type="Gene3D" id="1.10.10.10">
    <property type="entry name" value="Winged helix-like DNA-binding domain superfamily/Winged helix DNA-binding domain"/>
    <property type="match status" value="1"/>
</dbReference>
<dbReference type="InterPro" id="IPR036388">
    <property type="entry name" value="WH-like_DNA-bd_sf"/>
</dbReference>
<evidence type="ECO:0000256" key="3">
    <source>
        <dbReference type="SAM" id="Phobius"/>
    </source>
</evidence>
<protein>
    <submittedName>
        <fullName evidence="5">Winged helix-turn-helix domain-containing protein</fullName>
    </submittedName>
</protein>
<evidence type="ECO:0000313" key="5">
    <source>
        <dbReference type="EMBL" id="MDM5139848.1"/>
    </source>
</evidence>
<keyword evidence="3" id="KW-0472">Membrane</keyword>
<dbReference type="CDD" id="cd00383">
    <property type="entry name" value="trans_reg_C"/>
    <property type="match status" value="1"/>
</dbReference>
<sequence>MSNKIYKIAEEIFFSAAIFRLSKGEKDIKLSNKEAELLEMLCDEAGSVIPRNILQEALWPNQDNTDTNLNRQILSLRRKLESFGLLNSIDTIPRVGYIFCAPIEVTGEAENTEARAETPAASPRARRQYSRRKYDRYFNPKRIMLFALLIVVASSLAAFIYHYSNENTLRTINLGHVSLYTTSETENALKLKIDTLAQLVKRVPHYEDERVSILIGKEAISYFSIDNKNKELSENIFLLRAGHSIAEELQCVMTTIALQGKNVSHNYYNYPNATVRYHSNCQAPDNWVEITRKSKIIVTMNREIVVATVIATDHQGQTLFNLDSVGDIERDQDDIAVEIKNTIVNFIDQKALISNTMVATLVAALTPPKQKSLFIQLPGGIYISSYMGGVISWPSRENLKVIQRNDL</sequence>
<dbReference type="SMART" id="SM00862">
    <property type="entry name" value="Trans_reg_C"/>
    <property type="match status" value="1"/>
</dbReference>
<dbReference type="GO" id="GO:0006355">
    <property type="term" value="P:regulation of DNA-templated transcription"/>
    <property type="evidence" value="ECO:0007669"/>
    <property type="project" value="InterPro"/>
</dbReference>
<feature type="transmembrane region" description="Helical" evidence="3">
    <location>
        <begin position="143"/>
        <end position="163"/>
    </location>
</feature>
<dbReference type="Pfam" id="PF00486">
    <property type="entry name" value="Trans_reg_C"/>
    <property type="match status" value="1"/>
</dbReference>
<dbReference type="RefSeq" id="WP_290021712.1">
    <property type="nucleotide sequence ID" value="NZ_JAOPLV010000003.1"/>
</dbReference>
<dbReference type="PROSITE" id="PS51755">
    <property type="entry name" value="OMPR_PHOB"/>
    <property type="match status" value="1"/>
</dbReference>
<evidence type="ECO:0000313" key="6">
    <source>
        <dbReference type="Proteomes" id="UP001168216"/>
    </source>
</evidence>
<feature type="DNA-binding region" description="OmpR/PhoB-type" evidence="2">
    <location>
        <begin position="3"/>
        <end position="101"/>
    </location>
</feature>
<keyword evidence="3" id="KW-0812">Transmembrane</keyword>
<dbReference type="InterPro" id="IPR016032">
    <property type="entry name" value="Sig_transdc_resp-reg_C-effctor"/>
</dbReference>
<dbReference type="AlphaFoldDB" id="A0AAW7IBV8"/>
<dbReference type="InterPro" id="IPR001867">
    <property type="entry name" value="OmpR/PhoB-type_DNA-bd"/>
</dbReference>
<accession>A0AAW7IBV8</accession>
<comment type="caution">
    <text evidence="5">The sequence shown here is derived from an EMBL/GenBank/DDBJ whole genome shotgun (WGS) entry which is preliminary data.</text>
</comment>
<name>A0AAW7IBV8_9GAMM</name>
<organism evidence="5 6">
    <name type="scientific">Aeromonas bestiarum</name>
    <dbReference type="NCBI Taxonomy" id="105751"/>
    <lineage>
        <taxon>Bacteria</taxon>
        <taxon>Pseudomonadati</taxon>
        <taxon>Pseudomonadota</taxon>
        <taxon>Gammaproteobacteria</taxon>
        <taxon>Aeromonadales</taxon>
        <taxon>Aeromonadaceae</taxon>
        <taxon>Aeromonas</taxon>
    </lineage>
</organism>
<dbReference type="Proteomes" id="UP001168216">
    <property type="component" value="Unassembled WGS sequence"/>
</dbReference>
<evidence type="ECO:0000256" key="2">
    <source>
        <dbReference type="PROSITE-ProRule" id="PRU01091"/>
    </source>
</evidence>
<keyword evidence="1 2" id="KW-0238">DNA-binding</keyword>
<evidence type="ECO:0000259" key="4">
    <source>
        <dbReference type="PROSITE" id="PS51755"/>
    </source>
</evidence>
<feature type="domain" description="OmpR/PhoB-type" evidence="4">
    <location>
        <begin position="3"/>
        <end position="101"/>
    </location>
</feature>